<reference evidence="2 3" key="1">
    <citation type="journal article" date="2016" name="Mol. Biol. Evol.">
        <title>Comparative Genomics of Early-Diverging Mushroom-Forming Fungi Provides Insights into the Origins of Lignocellulose Decay Capabilities.</title>
        <authorList>
            <person name="Nagy L.G."/>
            <person name="Riley R."/>
            <person name="Tritt A."/>
            <person name="Adam C."/>
            <person name="Daum C."/>
            <person name="Floudas D."/>
            <person name="Sun H."/>
            <person name="Yadav J.S."/>
            <person name="Pangilinan J."/>
            <person name="Larsson K.H."/>
            <person name="Matsuura K."/>
            <person name="Barry K."/>
            <person name="Labutti K."/>
            <person name="Kuo R."/>
            <person name="Ohm R.A."/>
            <person name="Bhattacharya S.S."/>
            <person name="Shirouzu T."/>
            <person name="Yoshinaga Y."/>
            <person name="Martin F.M."/>
            <person name="Grigoriev I.V."/>
            <person name="Hibbett D.S."/>
        </authorList>
    </citation>
    <scope>NUCLEOTIDE SEQUENCE [LARGE SCALE GENOMIC DNA]</scope>
    <source>
        <strain evidence="2 3">HHB9708</strain>
    </source>
</reference>
<evidence type="ECO:0000256" key="1">
    <source>
        <dbReference type="SAM" id="MobiDB-lite"/>
    </source>
</evidence>
<dbReference type="Proteomes" id="UP000076722">
    <property type="component" value="Unassembled WGS sequence"/>
</dbReference>
<evidence type="ECO:0000313" key="2">
    <source>
        <dbReference type="EMBL" id="KZS95345.1"/>
    </source>
</evidence>
<keyword evidence="3" id="KW-1185">Reference proteome</keyword>
<proteinExistence type="predicted"/>
<feature type="region of interest" description="Disordered" evidence="1">
    <location>
        <begin position="374"/>
        <end position="405"/>
    </location>
</feature>
<gene>
    <name evidence="2" type="ORF">SISNIDRAFT_543877</name>
</gene>
<protein>
    <submittedName>
        <fullName evidence="2">Uncharacterized protein</fullName>
    </submittedName>
</protein>
<sequence>MPGSAEARKHWPLSDLPIADAIGLGRARLPVWKGERSVKETPCAVAEVSEAMEVVVPEAEVAVAVEVVEEEVVDGEDDAEEYFSCRSSDGESVVSSVDAWEPLPGEEVHEAEEDSDDGDSIALSYQEDHEPLLPVEEDQGESLLVRSHRRVGIRPRDAVNDDEEEEAEEYGEVIACSSFSTPVVASAPQEATEVLEVSDTSFSDFGSWRAVSPVPSTTDAESDGDEATTISCAERIRQVLRYDGDHDLSEYVCSGPTPIVSAAISSISDANECVTLPEETVVFSSITPESNEDVSVPANMEPAALALLTPTGTHESVTVAQGTAAVSPIQPSATEERAFFPEGPGPETHSLTESPQEAIAALDTPLFPPGLEGAVDVPSPQPSPTSTAYVPDHGVRMRSPSQASTATAVDIRLQGQPQMQVRRHRADPTFVYSDEPDYPIRHSRGAERRRRPVVQALAPAPVEVVTRRPRRLSFRVFGKKIRIPGIGPRVERR</sequence>
<accession>A0A164WTH2</accession>
<dbReference type="AlphaFoldDB" id="A0A164WTH2"/>
<name>A0A164WTH2_9AGAM</name>
<organism evidence="2 3">
    <name type="scientific">Sistotremastrum niveocremeum HHB9708</name>
    <dbReference type="NCBI Taxonomy" id="1314777"/>
    <lineage>
        <taxon>Eukaryota</taxon>
        <taxon>Fungi</taxon>
        <taxon>Dikarya</taxon>
        <taxon>Basidiomycota</taxon>
        <taxon>Agaricomycotina</taxon>
        <taxon>Agaricomycetes</taxon>
        <taxon>Sistotremastrales</taxon>
        <taxon>Sistotremastraceae</taxon>
        <taxon>Sertulicium</taxon>
        <taxon>Sertulicium niveocremeum</taxon>
    </lineage>
</organism>
<dbReference type="EMBL" id="KV419402">
    <property type="protein sequence ID" value="KZS95345.1"/>
    <property type="molecule type" value="Genomic_DNA"/>
</dbReference>
<evidence type="ECO:0000313" key="3">
    <source>
        <dbReference type="Proteomes" id="UP000076722"/>
    </source>
</evidence>